<dbReference type="EMBL" id="CP042582">
    <property type="protein sequence ID" value="QEX20978.1"/>
    <property type="molecule type" value="Genomic_DNA"/>
</dbReference>
<evidence type="ECO:0000313" key="2">
    <source>
        <dbReference type="Proteomes" id="UP000325797"/>
    </source>
</evidence>
<proteinExistence type="predicted"/>
<dbReference type="OrthoDB" id="8083457at2"/>
<sequence length="97" mass="10578">MLDIAAIKSRFATIKHDHIDFHVIVDPTVDGPVIGFYGEQPIAAAILDHAGRRLVFHGIAPLRRDGGYDVTLLRAGEFVIEPGFVYRLETAPAARAA</sequence>
<dbReference type="RefSeq" id="WP_151115180.1">
    <property type="nucleotide sequence ID" value="NZ_CP042582.1"/>
</dbReference>
<keyword evidence="2" id="KW-1185">Reference proteome</keyword>
<protein>
    <submittedName>
        <fullName evidence="1">Uncharacterized protein</fullName>
    </submittedName>
</protein>
<name>A0A5J6MTQ8_9PROT</name>
<dbReference type="AlphaFoldDB" id="A0A5J6MTQ8"/>
<dbReference type="KEGG" id="hadh:FRZ61_08980"/>
<accession>A0A5J6MTQ8</accession>
<organism evidence="1 2">
    <name type="scientific">Hypericibacter adhaerens</name>
    <dbReference type="NCBI Taxonomy" id="2602016"/>
    <lineage>
        <taxon>Bacteria</taxon>
        <taxon>Pseudomonadati</taxon>
        <taxon>Pseudomonadota</taxon>
        <taxon>Alphaproteobacteria</taxon>
        <taxon>Rhodospirillales</taxon>
        <taxon>Dongiaceae</taxon>
        <taxon>Hypericibacter</taxon>
    </lineage>
</organism>
<gene>
    <name evidence="1" type="ORF">FRZ61_08980</name>
</gene>
<evidence type="ECO:0000313" key="1">
    <source>
        <dbReference type="EMBL" id="QEX20978.1"/>
    </source>
</evidence>
<dbReference type="Proteomes" id="UP000325797">
    <property type="component" value="Chromosome"/>
</dbReference>
<reference evidence="1 2" key="1">
    <citation type="submission" date="2019-08" db="EMBL/GenBank/DDBJ databases">
        <title>Hyperibacter terrae gen. nov., sp. nov. and Hyperibacter viscosus sp. nov., two new members in the family Rhodospirillaceae isolated from the rhizosphere of Hypericum perforatum.</title>
        <authorList>
            <person name="Noviana Z."/>
        </authorList>
    </citation>
    <scope>NUCLEOTIDE SEQUENCE [LARGE SCALE GENOMIC DNA]</scope>
    <source>
        <strain evidence="1 2">R5959</strain>
    </source>
</reference>